<dbReference type="GO" id="GO:0006635">
    <property type="term" value="P:fatty acid beta-oxidation"/>
    <property type="evidence" value="ECO:0007669"/>
    <property type="project" value="TreeGrafter"/>
</dbReference>
<sequence length="249" mass="27475">MTNKAIVIVGGNLLAKELLKSFELNGCSVFLNDFSKAKQIDVVIETTNVDLEQKKLNLQEIESVVSPNTIILSTTLQVTATEAASWLRYPERLIGFATFSNFSEGKVIEVAAALQSDTGLLSNVKETFGAINQEVEVVEDEVGLVYPRILSLIINEAAFALTEGTANAKDIDTAMKQGTNYPLGPLEWAERIGIDDVYAVLIGLHKQFGEERYRPAPLIKKLVQAGWTGGESEKGFHHYQNRRVKEFSI</sequence>
<dbReference type="EC" id="1.1.1.157" evidence="6"/>
<name>A0A1X9M643_9BACI</name>
<dbReference type="InterPro" id="IPR006176">
    <property type="entry name" value="3-OHacyl-CoA_DH_NAD-bd"/>
</dbReference>
<dbReference type="EMBL" id="CP020814">
    <property type="protein sequence ID" value="ARK28909.1"/>
    <property type="molecule type" value="Genomic_DNA"/>
</dbReference>
<dbReference type="PANTHER" id="PTHR48075:SF5">
    <property type="entry name" value="3-HYDROXYBUTYRYL-COA DEHYDROGENASE"/>
    <property type="match status" value="1"/>
</dbReference>
<dbReference type="InterPro" id="IPR006108">
    <property type="entry name" value="3HC_DH_C"/>
</dbReference>
<evidence type="ECO:0000256" key="2">
    <source>
        <dbReference type="ARBA" id="ARBA00009463"/>
    </source>
</evidence>
<gene>
    <name evidence="6" type="primary">mmgB_2</name>
    <name evidence="6" type="ORF">BkAM31D_03015</name>
</gene>
<evidence type="ECO:0000313" key="7">
    <source>
        <dbReference type="Proteomes" id="UP000193006"/>
    </source>
</evidence>
<reference evidence="6 7" key="1">
    <citation type="submission" date="2017-04" db="EMBL/GenBank/DDBJ databases">
        <title>Bacillus krulwichiae AM31D Genome sequencing and assembly.</title>
        <authorList>
            <person name="Krulwich T.A."/>
            <person name="Anastor L."/>
            <person name="Ehrlich R."/>
            <person name="Ehrlich G.D."/>
            <person name="Janto B."/>
        </authorList>
    </citation>
    <scope>NUCLEOTIDE SEQUENCE [LARGE SCALE GENOMIC DNA]</scope>
    <source>
        <strain evidence="6 7">AM31D</strain>
    </source>
</reference>
<dbReference type="PANTHER" id="PTHR48075">
    <property type="entry name" value="3-HYDROXYACYL-COA DEHYDROGENASE FAMILY PROTEIN"/>
    <property type="match status" value="1"/>
</dbReference>
<evidence type="ECO:0000256" key="3">
    <source>
        <dbReference type="ARBA" id="ARBA00023002"/>
    </source>
</evidence>
<dbReference type="InterPro" id="IPR008927">
    <property type="entry name" value="6-PGluconate_DH-like_C_sf"/>
</dbReference>
<keyword evidence="3 6" id="KW-0560">Oxidoreductase</keyword>
<dbReference type="GO" id="GO:0070403">
    <property type="term" value="F:NAD+ binding"/>
    <property type="evidence" value="ECO:0007669"/>
    <property type="project" value="InterPro"/>
</dbReference>
<feature type="domain" description="3-hydroxyacyl-CoA dehydrogenase C-terminal" evidence="4">
    <location>
        <begin position="143"/>
        <end position="239"/>
    </location>
</feature>
<dbReference type="RefSeq" id="WP_066157967.1">
    <property type="nucleotide sequence ID" value="NZ_CP020814.1"/>
</dbReference>
<dbReference type="AlphaFoldDB" id="A0A1X9M643"/>
<dbReference type="Gene3D" id="3.40.50.720">
    <property type="entry name" value="NAD(P)-binding Rossmann-like Domain"/>
    <property type="match status" value="1"/>
</dbReference>
<dbReference type="Pfam" id="PF00725">
    <property type="entry name" value="3HCDH"/>
    <property type="match status" value="1"/>
</dbReference>
<protein>
    <submittedName>
        <fullName evidence="6">Putative 3-hydroxybutyryl-CoA dehydrogenase</fullName>
        <ecNumber evidence="6">1.1.1.157</ecNumber>
    </submittedName>
</protein>
<dbReference type="SUPFAM" id="SSF51735">
    <property type="entry name" value="NAD(P)-binding Rossmann-fold domains"/>
    <property type="match status" value="1"/>
</dbReference>
<dbReference type="InterPro" id="IPR036291">
    <property type="entry name" value="NAD(P)-bd_dom_sf"/>
</dbReference>
<dbReference type="KEGG" id="bkw:BkAM31D_03015"/>
<evidence type="ECO:0000313" key="6">
    <source>
        <dbReference type="EMBL" id="ARK28909.1"/>
    </source>
</evidence>
<dbReference type="InterPro" id="IPR013328">
    <property type="entry name" value="6PGD_dom2"/>
</dbReference>
<dbReference type="STRING" id="199441.BkAM31D_03015"/>
<evidence type="ECO:0000259" key="5">
    <source>
        <dbReference type="Pfam" id="PF02737"/>
    </source>
</evidence>
<dbReference type="GO" id="GO:0008691">
    <property type="term" value="F:3-hydroxybutyryl-CoA dehydrogenase activity"/>
    <property type="evidence" value="ECO:0007669"/>
    <property type="project" value="UniProtKB-EC"/>
</dbReference>
<proteinExistence type="inferred from homology"/>
<feature type="domain" description="3-hydroxyacyl-CoA dehydrogenase NAD binding" evidence="5">
    <location>
        <begin position="31"/>
        <end position="140"/>
    </location>
</feature>
<evidence type="ECO:0000259" key="4">
    <source>
        <dbReference type="Pfam" id="PF00725"/>
    </source>
</evidence>
<evidence type="ECO:0000256" key="1">
    <source>
        <dbReference type="ARBA" id="ARBA00005086"/>
    </source>
</evidence>
<dbReference type="SUPFAM" id="SSF48179">
    <property type="entry name" value="6-phosphogluconate dehydrogenase C-terminal domain-like"/>
    <property type="match status" value="1"/>
</dbReference>
<dbReference type="Proteomes" id="UP000193006">
    <property type="component" value="Chromosome"/>
</dbReference>
<keyword evidence="7" id="KW-1185">Reference proteome</keyword>
<comment type="similarity">
    <text evidence="2">Belongs to the 3-hydroxyacyl-CoA dehydrogenase family.</text>
</comment>
<comment type="pathway">
    <text evidence="1">Lipid metabolism; butanoate metabolism.</text>
</comment>
<dbReference type="Gene3D" id="1.10.1040.10">
    <property type="entry name" value="N-(1-d-carboxylethyl)-l-norvaline Dehydrogenase, domain 2"/>
    <property type="match status" value="1"/>
</dbReference>
<organism evidence="6 7">
    <name type="scientific">Halalkalibacter krulwichiae</name>
    <dbReference type="NCBI Taxonomy" id="199441"/>
    <lineage>
        <taxon>Bacteria</taxon>
        <taxon>Bacillati</taxon>
        <taxon>Bacillota</taxon>
        <taxon>Bacilli</taxon>
        <taxon>Bacillales</taxon>
        <taxon>Bacillaceae</taxon>
        <taxon>Halalkalibacter</taxon>
    </lineage>
</organism>
<dbReference type="Pfam" id="PF02737">
    <property type="entry name" value="3HCDH_N"/>
    <property type="match status" value="1"/>
</dbReference>
<accession>A0A1X9M643</accession>